<evidence type="ECO:0000313" key="10">
    <source>
        <dbReference type="Proteomes" id="UP000603912"/>
    </source>
</evidence>
<dbReference type="PANTHER" id="PTHR46098:SF1">
    <property type="entry name" value="TRNA (CYTOSINE(38)-C(5))-METHYLTRANSFERASE"/>
    <property type="match status" value="1"/>
</dbReference>
<keyword evidence="2 7" id="KW-0489">Methyltransferase</keyword>
<sequence>MQGRKRTFYEFFAGGGMARAGLGAGWTCLFANDFDPMKCVTYRDNWGDADLVQGDVAEVSVGQLPGQADLAWASFPCQDLSLAGGYKGLGRAGDNQKTRSGTFWLFFEKMAALKKEGRAPQSIVLENVYGTLTSHGGADFVEIIRSIASLGYKLGAMVIDAKRFVPQSRPRFFVVAVRSEISINAGLIAGQPCKTWHPKALVAAHDLLPANVKKSWLWWKLPDPPPRAATLSELIEDRPTGVSWNSPEVTRHIVGMMSDVNVAKLTDAQLAGRRVVGGIYRRTRPDENGIKRQRAEVRFDNTAGCLRTPAGGSSRQSIIVVDGDRIRTRLLSPREAARLMGLPEHYKLPPRYNDAYHVCGDGVVVPVVRYIAQQLLEPVLDAGTTRPTLAAAE</sequence>
<evidence type="ECO:0000256" key="1">
    <source>
        <dbReference type="ARBA" id="ARBA00011975"/>
    </source>
</evidence>
<reference evidence="9" key="2">
    <citation type="submission" date="2020-09" db="EMBL/GenBank/DDBJ databases">
        <authorList>
            <person name="Sun Q."/>
            <person name="Zhou Y."/>
        </authorList>
    </citation>
    <scope>NUCLEOTIDE SEQUENCE</scope>
    <source>
        <strain evidence="9">CGMCC 1.12214</strain>
    </source>
</reference>
<name>A0A917MHR3_9HYPH</name>
<dbReference type="EMBL" id="BMES01000001">
    <property type="protein sequence ID" value="GGH05896.1"/>
    <property type="molecule type" value="Genomic_DNA"/>
</dbReference>
<evidence type="ECO:0000256" key="6">
    <source>
        <dbReference type="ARBA" id="ARBA00047422"/>
    </source>
</evidence>
<dbReference type="Pfam" id="PF00145">
    <property type="entry name" value="DNA_methylase"/>
    <property type="match status" value="1"/>
</dbReference>
<dbReference type="SUPFAM" id="SSF53335">
    <property type="entry name" value="S-adenosyl-L-methionine-dependent methyltransferases"/>
    <property type="match status" value="1"/>
</dbReference>
<protein>
    <recommendedName>
        <fullName evidence="1">DNA (cytosine-5-)-methyltransferase</fullName>
        <ecNumber evidence="1">2.1.1.37</ecNumber>
    </recommendedName>
</protein>
<dbReference type="Gene3D" id="3.90.120.10">
    <property type="entry name" value="DNA Methylase, subunit A, domain 2"/>
    <property type="match status" value="1"/>
</dbReference>
<feature type="active site" evidence="7">
    <location>
        <position position="77"/>
    </location>
</feature>
<gene>
    <name evidence="9" type="ORF">GCM10007036_00070</name>
</gene>
<evidence type="ECO:0000256" key="2">
    <source>
        <dbReference type="ARBA" id="ARBA00022603"/>
    </source>
</evidence>
<keyword evidence="10" id="KW-1185">Reference proteome</keyword>
<dbReference type="InterPro" id="IPR029063">
    <property type="entry name" value="SAM-dependent_MTases_sf"/>
</dbReference>
<keyword evidence="3 7" id="KW-0808">Transferase</keyword>
<accession>A0A917MHR3</accession>
<dbReference type="AlphaFoldDB" id="A0A917MHR3"/>
<comment type="caution">
    <text evidence="9">The sequence shown here is derived from an EMBL/GenBank/DDBJ whole genome shotgun (WGS) entry which is preliminary data.</text>
</comment>
<keyword evidence="5" id="KW-0680">Restriction system</keyword>
<dbReference type="GO" id="GO:0003886">
    <property type="term" value="F:DNA (cytosine-5-)-methyltransferase activity"/>
    <property type="evidence" value="ECO:0007669"/>
    <property type="project" value="UniProtKB-EC"/>
</dbReference>
<organism evidence="9 10">
    <name type="scientific">Alsobacter metallidurans</name>
    <dbReference type="NCBI Taxonomy" id="340221"/>
    <lineage>
        <taxon>Bacteria</taxon>
        <taxon>Pseudomonadati</taxon>
        <taxon>Pseudomonadota</taxon>
        <taxon>Alphaproteobacteria</taxon>
        <taxon>Hyphomicrobiales</taxon>
        <taxon>Alsobacteraceae</taxon>
        <taxon>Alsobacter</taxon>
    </lineage>
</organism>
<comment type="catalytic activity">
    <reaction evidence="6">
        <text>a 2'-deoxycytidine in DNA + S-adenosyl-L-methionine = a 5-methyl-2'-deoxycytidine in DNA + S-adenosyl-L-homocysteine + H(+)</text>
        <dbReference type="Rhea" id="RHEA:13681"/>
        <dbReference type="Rhea" id="RHEA-COMP:11369"/>
        <dbReference type="Rhea" id="RHEA-COMP:11370"/>
        <dbReference type="ChEBI" id="CHEBI:15378"/>
        <dbReference type="ChEBI" id="CHEBI:57856"/>
        <dbReference type="ChEBI" id="CHEBI:59789"/>
        <dbReference type="ChEBI" id="CHEBI:85452"/>
        <dbReference type="ChEBI" id="CHEBI:85454"/>
        <dbReference type="EC" id="2.1.1.37"/>
    </reaction>
</comment>
<dbReference type="PROSITE" id="PS51679">
    <property type="entry name" value="SAM_MT_C5"/>
    <property type="match status" value="1"/>
</dbReference>
<evidence type="ECO:0000313" key="9">
    <source>
        <dbReference type="EMBL" id="GGH05896.1"/>
    </source>
</evidence>
<comment type="similarity">
    <text evidence="7 8">Belongs to the class I-like SAM-binding methyltransferase superfamily. C5-methyltransferase family.</text>
</comment>
<evidence type="ECO:0000256" key="4">
    <source>
        <dbReference type="ARBA" id="ARBA00022691"/>
    </source>
</evidence>
<dbReference type="EC" id="2.1.1.37" evidence="1"/>
<evidence type="ECO:0000256" key="7">
    <source>
        <dbReference type="PROSITE-ProRule" id="PRU01016"/>
    </source>
</evidence>
<dbReference type="NCBIfam" id="TIGR00675">
    <property type="entry name" value="dcm"/>
    <property type="match status" value="1"/>
</dbReference>
<dbReference type="Gene3D" id="3.40.50.150">
    <property type="entry name" value="Vaccinia Virus protein VP39"/>
    <property type="match status" value="1"/>
</dbReference>
<dbReference type="InterPro" id="IPR050750">
    <property type="entry name" value="C5-MTase"/>
</dbReference>
<dbReference type="PANTHER" id="PTHR46098">
    <property type="entry name" value="TRNA (CYTOSINE(38)-C(5))-METHYLTRANSFERASE"/>
    <property type="match status" value="1"/>
</dbReference>
<evidence type="ECO:0000256" key="3">
    <source>
        <dbReference type="ARBA" id="ARBA00022679"/>
    </source>
</evidence>
<keyword evidence="4 7" id="KW-0949">S-adenosyl-L-methionine</keyword>
<dbReference type="InterPro" id="IPR001525">
    <property type="entry name" value="C5_MeTfrase"/>
</dbReference>
<evidence type="ECO:0000256" key="5">
    <source>
        <dbReference type="ARBA" id="ARBA00022747"/>
    </source>
</evidence>
<dbReference type="Proteomes" id="UP000603912">
    <property type="component" value="Unassembled WGS sequence"/>
</dbReference>
<dbReference type="PRINTS" id="PR00105">
    <property type="entry name" value="C5METTRFRASE"/>
</dbReference>
<evidence type="ECO:0000256" key="8">
    <source>
        <dbReference type="RuleBase" id="RU000416"/>
    </source>
</evidence>
<dbReference type="GO" id="GO:0032259">
    <property type="term" value="P:methylation"/>
    <property type="evidence" value="ECO:0007669"/>
    <property type="project" value="UniProtKB-KW"/>
</dbReference>
<reference evidence="9" key="1">
    <citation type="journal article" date="2014" name="Int. J. Syst. Evol. Microbiol.">
        <title>Complete genome sequence of Corynebacterium casei LMG S-19264T (=DSM 44701T), isolated from a smear-ripened cheese.</title>
        <authorList>
            <consortium name="US DOE Joint Genome Institute (JGI-PGF)"/>
            <person name="Walter F."/>
            <person name="Albersmeier A."/>
            <person name="Kalinowski J."/>
            <person name="Ruckert C."/>
        </authorList>
    </citation>
    <scope>NUCLEOTIDE SEQUENCE</scope>
    <source>
        <strain evidence="9">CGMCC 1.12214</strain>
    </source>
</reference>
<proteinExistence type="inferred from homology"/>
<dbReference type="GO" id="GO:0009307">
    <property type="term" value="P:DNA restriction-modification system"/>
    <property type="evidence" value="ECO:0007669"/>
    <property type="project" value="UniProtKB-KW"/>
</dbReference>